<keyword evidence="2" id="KW-1003">Cell membrane</keyword>
<dbReference type="AlphaFoldDB" id="A0A1Q2CJX0"/>
<comment type="subcellular location">
    <subcellularLocation>
        <location evidence="1">Cell membrane</location>
        <topology evidence="1">Multi-pass membrane protein</topology>
    </subcellularLocation>
</comment>
<gene>
    <name evidence="8" type="ORF">BW730_01205</name>
</gene>
<reference evidence="9" key="1">
    <citation type="submission" date="2017-02" db="EMBL/GenBank/DDBJ databases">
        <title>Tessaracoccus aquaemaris sp. nov., isolated from the intestine of a Korean rockfish, Sebastes schlegelii, in a marine aquaculture pond.</title>
        <authorList>
            <person name="Tak E.J."/>
            <person name="Bae J.-W."/>
        </authorList>
    </citation>
    <scope>NUCLEOTIDE SEQUENCE [LARGE SCALE GENOMIC DNA]</scope>
    <source>
        <strain evidence="9">NSG39</strain>
    </source>
</reference>
<protein>
    <recommendedName>
        <fullName evidence="7">Cardiolipin synthase N-terminal domain-containing protein</fullName>
    </recommendedName>
</protein>
<evidence type="ECO:0000256" key="4">
    <source>
        <dbReference type="ARBA" id="ARBA00022989"/>
    </source>
</evidence>
<name>A0A1Q2CJX0_9ACTN</name>
<dbReference type="Pfam" id="PF13396">
    <property type="entry name" value="PLDc_N"/>
    <property type="match status" value="1"/>
</dbReference>
<accession>A0A1Q2CJX0</accession>
<evidence type="ECO:0000256" key="2">
    <source>
        <dbReference type="ARBA" id="ARBA00022475"/>
    </source>
</evidence>
<dbReference type="RefSeq" id="WP_077684709.1">
    <property type="nucleotide sequence ID" value="NZ_CP019606.1"/>
</dbReference>
<dbReference type="OrthoDB" id="3298527at2"/>
<proteinExistence type="predicted"/>
<organism evidence="8 9">
    <name type="scientific">Tessaracoccus aquimaris</name>
    <dbReference type="NCBI Taxonomy" id="1332264"/>
    <lineage>
        <taxon>Bacteria</taxon>
        <taxon>Bacillati</taxon>
        <taxon>Actinomycetota</taxon>
        <taxon>Actinomycetes</taxon>
        <taxon>Propionibacteriales</taxon>
        <taxon>Propionibacteriaceae</taxon>
        <taxon>Tessaracoccus</taxon>
    </lineage>
</organism>
<keyword evidence="4 6" id="KW-1133">Transmembrane helix</keyword>
<dbReference type="STRING" id="1332264.BW730_01205"/>
<sequence>MPRVLLIIAVVMLTVYCVVEVAQSRGYRVRSMPRWLWAFAVICVPVIGPISWLFLGRPVKETRQLPPTAKAPDDDEDFLRGLR</sequence>
<keyword evidence="5 6" id="KW-0472">Membrane</keyword>
<feature type="transmembrane region" description="Helical" evidence="6">
    <location>
        <begin position="35"/>
        <end position="55"/>
    </location>
</feature>
<evidence type="ECO:0000256" key="5">
    <source>
        <dbReference type="ARBA" id="ARBA00023136"/>
    </source>
</evidence>
<keyword evidence="3 6" id="KW-0812">Transmembrane</keyword>
<dbReference type="KEGG" id="tes:BW730_01205"/>
<keyword evidence="9" id="KW-1185">Reference proteome</keyword>
<feature type="domain" description="Cardiolipin synthase N-terminal" evidence="7">
    <location>
        <begin position="13"/>
        <end position="57"/>
    </location>
</feature>
<evidence type="ECO:0000259" key="7">
    <source>
        <dbReference type="Pfam" id="PF13396"/>
    </source>
</evidence>
<dbReference type="Proteomes" id="UP000188145">
    <property type="component" value="Chromosome"/>
</dbReference>
<evidence type="ECO:0000313" key="8">
    <source>
        <dbReference type="EMBL" id="AQP46383.1"/>
    </source>
</evidence>
<dbReference type="GO" id="GO:0005886">
    <property type="term" value="C:plasma membrane"/>
    <property type="evidence" value="ECO:0007669"/>
    <property type="project" value="UniProtKB-SubCell"/>
</dbReference>
<evidence type="ECO:0000256" key="1">
    <source>
        <dbReference type="ARBA" id="ARBA00004651"/>
    </source>
</evidence>
<evidence type="ECO:0000256" key="6">
    <source>
        <dbReference type="SAM" id="Phobius"/>
    </source>
</evidence>
<evidence type="ECO:0000256" key="3">
    <source>
        <dbReference type="ARBA" id="ARBA00022692"/>
    </source>
</evidence>
<dbReference type="EMBL" id="CP019606">
    <property type="protein sequence ID" value="AQP46383.1"/>
    <property type="molecule type" value="Genomic_DNA"/>
</dbReference>
<evidence type="ECO:0000313" key="9">
    <source>
        <dbReference type="Proteomes" id="UP000188145"/>
    </source>
</evidence>
<dbReference type="InterPro" id="IPR027379">
    <property type="entry name" value="CLS_N"/>
</dbReference>